<evidence type="ECO:0000313" key="24">
    <source>
        <dbReference type="Proteomes" id="UP000757232"/>
    </source>
</evidence>
<evidence type="ECO:0000259" key="22">
    <source>
        <dbReference type="PROSITE" id="PS51192"/>
    </source>
</evidence>
<evidence type="ECO:0000256" key="8">
    <source>
        <dbReference type="ARBA" id="ARBA00022771"/>
    </source>
</evidence>
<evidence type="ECO:0000256" key="15">
    <source>
        <dbReference type="ARBA" id="ARBA00023242"/>
    </source>
</evidence>
<evidence type="ECO:0000256" key="3">
    <source>
        <dbReference type="ARBA" id="ARBA00005919"/>
    </source>
</evidence>
<dbReference type="InterPro" id="IPR014001">
    <property type="entry name" value="Helicase_ATP-bd"/>
</dbReference>
<dbReference type="SMART" id="SM00487">
    <property type="entry name" value="DEXDc"/>
    <property type="match status" value="1"/>
</dbReference>
<feature type="compositionally biased region" description="Low complexity" evidence="19">
    <location>
        <begin position="286"/>
        <end position="314"/>
    </location>
</feature>
<dbReference type="PROSITE" id="PS50064">
    <property type="entry name" value="ZF_PARP_2"/>
    <property type="match status" value="1"/>
</dbReference>
<name>A0A9Q5HVQ7_SANBA</name>
<reference evidence="23" key="1">
    <citation type="submission" date="2016-06" db="EMBL/GenBank/DDBJ databases">
        <title>Draft Genome sequence of the fungus Inonotus baumii.</title>
        <authorList>
            <person name="Zhu H."/>
            <person name="Lin W."/>
        </authorList>
    </citation>
    <scope>NUCLEOTIDE SEQUENCE</scope>
    <source>
        <strain evidence="23">821</strain>
    </source>
</reference>
<dbReference type="Gene3D" id="3.40.50.300">
    <property type="entry name" value="P-loop containing nucleotide triphosphate hydrolases"/>
    <property type="match status" value="1"/>
</dbReference>
<proteinExistence type="inferred from homology"/>
<dbReference type="EMBL" id="LNZH02000198">
    <property type="protein sequence ID" value="OCB86844.1"/>
    <property type="molecule type" value="Genomic_DNA"/>
</dbReference>
<dbReference type="PROSITE" id="PS00518">
    <property type="entry name" value="ZF_RING_1"/>
    <property type="match status" value="2"/>
</dbReference>
<dbReference type="InterPro" id="IPR001510">
    <property type="entry name" value="Znf_PARP"/>
</dbReference>
<evidence type="ECO:0000259" key="20">
    <source>
        <dbReference type="PROSITE" id="PS50064"/>
    </source>
</evidence>
<keyword evidence="10" id="KW-0347">Helicase</keyword>
<feature type="compositionally biased region" description="Acidic residues" evidence="19">
    <location>
        <begin position="1221"/>
        <end position="1231"/>
    </location>
</feature>
<dbReference type="InterPro" id="IPR049730">
    <property type="entry name" value="SNF2/RAD54-like_C"/>
</dbReference>
<evidence type="ECO:0000256" key="18">
    <source>
        <dbReference type="PROSITE-ProRule" id="PRU00175"/>
    </source>
</evidence>
<dbReference type="GO" id="GO:0030041">
    <property type="term" value="P:actin filament polymerization"/>
    <property type="evidence" value="ECO:0007669"/>
    <property type="project" value="InterPro"/>
</dbReference>
<dbReference type="InterPro" id="IPR000330">
    <property type="entry name" value="SNF2_N"/>
</dbReference>
<feature type="region of interest" description="Disordered" evidence="19">
    <location>
        <begin position="1163"/>
        <end position="1243"/>
    </location>
</feature>
<dbReference type="Pfam" id="PF00645">
    <property type="entry name" value="zf-PARP"/>
    <property type="match status" value="1"/>
</dbReference>
<dbReference type="Gene3D" id="3.30.1740.10">
    <property type="entry name" value="Zinc finger, PARP-type"/>
    <property type="match status" value="1"/>
</dbReference>
<gene>
    <name evidence="23" type="ORF">A7U60_g6017</name>
</gene>
<feature type="domain" description="Helicase ATP-binding" evidence="22">
    <location>
        <begin position="620"/>
        <end position="802"/>
    </location>
</feature>
<dbReference type="InterPro" id="IPR008384">
    <property type="entry name" value="ARPC4"/>
</dbReference>
<dbReference type="SMART" id="SM01336">
    <property type="entry name" value="zf-PARP"/>
    <property type="match status" value="1"/>
</dbReference>
<accession>A0A9Q5HVQ7</accession>
<dbReference type="Gene3D" id="3.30.70.2330">
    <property type="match status" value="1"/>
</dbReference>
<dbReference type="InterPro" id="IPR038718">
    <property type="entry name" value="SNF2-like_sf"/>
</dbReference>
<evidence type="ECO:0000256" key="9">
    <source>
        <dbReference type="ARBA" id="ARBA00022801"/>
    </source>
</evidence>
<dbReference type="GO" id="GO:0005885">
    <property type="term" value="C:Arp2/3 protein complex"/>
    <property type="evidence" value="ECO:0007669"/>
    <property type="project" value="InterPro"/>
</dbReference>
<keyword evidence="6" id="KW-0479">Metal-binding</keyword>
<dbReference type="SUPFAM" id="SSF52540">
    <property type="entry name" value="P-loop containing nucleoside triphosphate hydrolases"/>
    <property type="match status" value="3"/>
</dbReference>
<protein>
    <recommendedName>
        <fullName evidence="17">Arp2/3 complex 20 kDa</fullName>
    </recommendedName>
</protein>
<keyword evidence="15" id="KW-0539">Nucleus</keyword>
<evidence type="ECO:0000259" key="21">
    <source>
        <dbReference type="PROSITE" id="PS50089"/>
    </source>
</evidence>
<dbReference type="Pfam" id="PF00176">
    <property type="entry name" value="SNF2-rel_dom"/>
    <property type="match status" value="1"/>
</dbReference>
<evidence type="ECO:0000256" key="2">
    <source>
        <dbReference type="ARBA" id="ARBA00004245"/>
    </source>
</evidence>
<comment type="similarity">
    <text evidence="3">Belongs to the ARPC4 family.</text>
</comment>
<dbReference type="PANTHER" id="PTHR45626">
    <property type="entry name" value="TRANSCRIPTION TERMINATION FACTOR 2-RELATED"/>
    <property type="match status" value="1"/>
</dbReference>
<dbReference type="GO" id="GO:0006281">
    <property type="term" value="P:DNA repair"/>
    <property type="evidence" value="ECO:0007669"/>
    <property type="project" value="TreeGrafter"/>
</dbReference>
<dbReference type="SMART" id="SM00910">
    <property type="entry name" value="HIRAN"/>
    <property type="match status" value="1"/>
</dbReference>
<evidence type="ECO:0000256" key="6">
    <source>
        <dbReference type="ARBA" id="ARBA00022723"/>
    </source>
</evidence>
<dbReference type="FunFam" id="3.30.1460.20:FF:000001">
    <property type="entry name" value="Actin-related protein 2/3 complex subunit 4"/>
    <property type="match status" value="1"/>
</dbReference>
<dbReference type="Pfam" id="PF05856">
    <property type="entry name" value="ARPC4"/>
    <property type="match status" value="1"/>
</dbReference>
<evidence type="ECO:0000256" key="7">
    <source>
        <dbReference type="ARBA" id="ARBA00022741"/>
    </source>
</evidence>
<dbReference type="GO" id="GO:0003779">
    <property type="term" value="F:actin binding"/>
    <property type="evidence" value="ECO:0007669"/>
    <property type="project" value="UniProtKB-KW"/>
</dbReference>
<keyword evidence="11" id="KW-0862">Zinc</keyword>
<dbReference type="Proteomes" id="UP000757232">
    <property type="component" value="Unassembled WGS sequence"/>
</dbReference>
<dbReference type="GO" id="GO:0034314">
    <property type="term" value="P:Arp2/3 complex-mediated actin nucleation"/>
    <property type="evidence" value="ECO:0007669"/>
    <property type="project" value="InterPro"/>
</dbReference>
<evidence type="ECO:0000256" key="19">
    <source>
        <dbReference type="SAM" id="MobiDB-lite"/>
    </source>
</evidence>
<feature type="region of interest" description="Disordered" evidence="19">
    <location>
        <begin position="251"/>
        <end position="314"/>
    </location>
</feature>
<keyword evidence="9" id="KW-0378">Hydrolase</keyword>
<dbReference type="Pfam" id="PF13923">
    <property type="entry name" value="zf-C3HC4_2"/>
    <property type="match status" value="2"/>
</dbReference>
<dbReference type="InterPro" id="IPR017907">
    <property type="entry name" value="Znf_RING_CS"/>
</dbReference>
<dbReference type="GO" id="GO:0003677">
    <property type="term" value="F:DNA binding"/>
    <property type="evidence" value="ECO:0007669"/>
    <property type="project" value="InterPro"/>
</dbReference>
<keyword evidence="24" id="KW-1185">Reference proteome</keyword>
<dbReference type="GO" id="GO:0005524">
    <property type="term" value="F:ATP binding"/>
    <property type="evidence" value="ECO:0007669"/>
    <property type="project" value="UniProtKB-KW"/>
</dbReference>
<organism evidence="23 24">
    <name type="scientific">Sanghuangporus baumii</name>
    <name type="common">Phellinus baumii</name>
    <dbReference type="NCBI Taxonomy" id="108892"/>
    <lineage>
        <taxon>Eukaryota</taxon>
        <taxon>Fungi</taxon>
        <taxon>Dikarya</taxon>
        <taxon>Basidiomycota</taxon>
        <taxon>Agaricomycotina</taxon>
        <taxon>Agaricomycetes</taxon>
        <taxon>Hymenochaetales</taxon>
        <taxon>Hymenochaetaceae</taxon>
        <taxon>Sanghuangporus</taxon>
    </lineage>
</organism>
<keyword evidence="12" id="KW-0067">ATP-binding</keyword>
<dbReference type="OrthoDB" id="448448at2759"/>
<feature type="domain" description="PARP-type" evidence="20">
    <location>
        <begin position="164"/>
        <end position="252"/>
    </location>
</feature>
<dbReference type="SUPFAM" id="SSF69645">
    <property type="entry name" value="Arp2/3 complex subunits"/>
    <property type="match status" value="1"/>
</dbReference>
<evidence type="ECO:0000256" key="4">
    <source>
        <dbReference type="ARBA" id="ARBA00007025"/>
    </source>
</evidence>
<evidence type="ECO:0000256" key="16">
    <source>
        <dbReference type="ARBA" id="ARBA00054835"/>
    </source>
</evidence>
<dbReference type="Gene3D" id="3.40.50.10810">
    <property type="entry name" value="Tandem AAA-ATPase domain"/>
    <property type="match status" value="1"/>
</dbReference>
<feature type="domain" description="RING-type" evidence="21">
    <location>
        <begin position="982"/>
        <end position="1029"/>
    </location>
</feature>
<dbReference type="GO" id="GO:0005634">
    <property type="term" value="C:nucleus"/>
    <property type="evidence" value="ECO:0007669"/>
    <property type="project" value="UniProtKB-SubCell"/>
</dbReference>
<comment type="function">
    <text evidence="16">Functions as actin-binding component of the Arp2/3 complex which is involved in regulation of actin polymerization and together with an activating nucleation-promoting factor (NPF) mediates the formation of branched actin networks. Seems to contact the mother actin filament.</text>
</comment>
<keyword evidence="7" id="KW-0547">Nucleotide-binding</keyword>
<dbReference type="InterPro" id="IPR013083">
    <property type="entry name" value="Znf_RING/FYVE/PHD"/>
</dbReference>
<evidence type="ECO:0000256" key="13">
    <source>
        <dbReference type="ARBA" id="ARBA00023203"/>
    </source>
</evidence>
<dbReference type="SUPFAM" id="SSF57850">
    <property type="entry name" value="RING/U-box"/>
    <property type="match status" value="2"/>
</dbReference>
<evidence type="ECO:0000256" key="11">
    <source>
        <dbReference type="ARBA" id="ARBA00022833"/>
    </source>
</evidence>
<dbReference type="PROSITE" id="PS50089">
    <property type="entry name" value="ZF_RING_2"/>
    <property type="match status" value="2"/>
</dbReference>
<dbReference type="Gene3D" id="3.30.40.10">
    <property type="entry name" value="Zinc/RING finger domain, C3HC4 (zinc finger)"/>
    <property type="match status" value="2"/>
</dbReference>
<dbReference type="InterPro" id="IPR027417">
    <property type="entry name" value="P-loop_NTPase"/>
</dbReference>
<dbReference type="SMART" id="SM00184">
    <property type="entry name" value="RING"/>
    <property type="match status" value="2"/>
</dbReference>
<evidence type="ECO:0000256" key="5">
    <source>
        <dbReference type="ARBA" id="ARBA00022490"/>
    </source>
</evidence>
<dbReference type="InterPro" id="IPR034666">
    <property type="entry name" value="ARPC2/4"/>
</dbReference>
<keyword evidence="8 18" id="KW-0863">Zinc-finger</keyword>
<dbReference type="InterPro" id="IPR001841">
    <property type="entry name" value="Znf_RING"/>
</dbReference>
<dbReference type="Pfam" id="PF00271">
    <property type="entry name" value="Helicase_C"/>
    <property type="match status" value="2"/>
</dbReference>
<dbReference type="InterPro" id="IPR001650">
    <property type="entry name" value="Helicase_C-like"/>
</dbReference>
<feature type="domain" description="RING-type" evidence="21">
    <location>
        <begin position="1026"/>
        <end position="1064"/>
    </location>
</feature>
<evidence type="ECO:0000256" key="10">
    <source>
        <dbReference type="ARBA" id="ARBA00022806"/>
    </source>
</evidence>
<dbReference type="InterPro" id="IPR050628">
    <property type="entry name" value="SNF2_RAD54_helicase_TF"/>
</dbReference>
<dbReference type="CDD" id="cd18793">
    <property type="entry name" value="SF2_C_SNF"/>
    <property type="match status" value="1"/>
</dbReference>
<dbReference type="SUPFAM" id="SSF57716">
    <property type="entry name" value="Glucocorticoid receptor-like (DNA-binding domain)"/>
    <property type="match status" value="1"/>
</dbReference>
<dbReference type="GO" id="GO:0008094">
    <property type="term" value="F:ATP-dependent activity, acting on DNA"/>
    <property type="evidence" value="ECO:0007669"/>
    <property type="project" value="TreeGrafter"/>
</dbReference>
<dbReference type="Gene3D" id="3.30.1460.20">
    <property type="match status" value="1"/>
</dbReference>
<keyword evidence="14" id="KW-0206">Cytoskeleton</keyword>
<keyword evidence="13" id="KW-0009">Actin-binding</keyword>
<dbReference type="GO" id="GO:0004386">
    <property type="term" value="F:helicase activity"/>
    <property type="evidence" value="ECO:0007669"/>
    <property type="project" value="UniProtKB-KW"/>
</dbReference>
<dbReference type="InterPro" id="IPR036957">
    <property type="entry name" value="Znf_PARP_sf"/>
</dbReference>
<comment type="caution">
    <text evidence="23">The sequence shown here is derived from an EMBL/GenBank/DDBJ whole genome shotgun (WGS) entry which is preliminary data.</text>
</comment>
<sequence>MSNVLRPYLAAVRSTLTAALTLQDFPSQVVERHNFPEVEVRASKEVLLNPLTISRNENERVLIEPSINSIRVSIKIKQADEIERIMCHKFTRFMMQRAEGFIVLRRKPVPGYDISFLITNNHSETMLKHKVVDFIITFMEEVDKEISEMKLSLNARARTVAESYLSAYSKSGRAKCNGPPPCKGTSIDMGALRYGQVSLGDYGEQVKWRHWGCVTPAILRQLAIVNLDHVPGFGSLKYADQAKIRRAIARKQVDPEDVPASAKTLALPPSARPSNSNSQSGKRKASSTTGPSSSQASSSSQAPASQRSSGLMPSDVIEVVDDEDEPESETRDELYCVLGTQVVGVQYYTGMVGPGEEVRLEREPHNQYDRWAIRVGNIAGAQVGHLPRNVVSRLSPLLDRNSISVEGIMVNGNSSVSRRKVYNMPITIKIYGASDKRNELEPLLVWATPGQRGFPPARPDGSRDIPGLSAAPRTHTYASYTDSQVAIPPGYKLTPEEAKKLLAQREQLTEAMQKAAELRSILGSLEKVDDENRRNSVLDTLCSAEDVMNLPEHPNPPGLATGDLTVNLLKHQIQGLQWCVDKEYPKLPTKESDKPVQFWQVKKTANRTYYFNLATKTPQEAVPVLGRGALCADSMGLGKTLTMLALILATESDVPSDYSRATLIVVPLSLISNWEGQINEHCKEGALSYHVYYGAGRSVNPSQLKKYDVVITTYQVVVSEHTGGARNGSSGPSKRQKTGSGLFGVPWKRVILDEGHIIRNPKTKMAKAVSALEAQRRWVLTGTPIINTPRDLGSVLSFLQICKPLDSEDFFKRLIMRPLKDGSPEGYQLLRALMSQICIRRTKEMHGSDGKPLVPLPGMHGSDGKPLVPLPGIEMITIPVKLEPSTRELYDKIEDLSKQRFQNLMDEQGSMIVSSHILSMLTRLRQVVLHPGLIPSNYVQQMRESLNENNLDKPGALIKVTPELKLRLQATLAQLIEDSEECPICFEVLNDPRITGCAHAFCLECITEIIARDARCPMLIEDSEECPICFEVLNDPRITGCAHAFCLECITEIIARDARCPMDRRQITMADLVEPAPPGSLVEMSSTHEVEDTELRTGSSAKIEQLLKLLQLTPDNEKSLVFSQFTSFLDKIESALSEAGIPYVRFDGKMSVKERQETLERFNVPLDEDEINVSQTQSRRSPPPSSAPSRSKQKKKIKTIVVDSDIEDDKDEDFTNSRDNESDDSFLDDDLSAWTKKPKGKGKAKVKAATSKAISNGGKGKIKVKAATSKAISNGGAIPKVMLISLKAGSLGLNLTVANNVYLMDPWWQEGIESQAIDRCNRIGQKKTVHVYQLIAENTVESKVIDIQERKKKLINEAFSGIKNATTQRQKREARMQGIDSLSLFDYYARCLPGCVA</sequence>
<keyword evidence="5" id="KW-0963">Cytoplasm</keyword>
<evidence type="ECO:0000256" key="12">
    <source>
        <dbReference type="ARBA" id="ARBA00022840"/>
    </source>
</evidence>
<comment type="similarity">
    <text evidence="4">Belongs to the SNF2/RAD54 helicase family.</text>
</comment>
<comment type="subcellular location">
    <subcellularLocation>
        <location evidence="2">Cytoplasm</location>
        <location evidence="2">Cytoskeleton</location>
    </subcellularLocation>
    <subcellularLocation>
        <location evidence="1">Nucleus</location>
    </subcellularLocation>
</comment>
<evidence type="ECO:0000256" key="14">
    <source>
        <dbReference type="ARBA" id="ARBA00023212"/>
    </source>
</evidence>
<evidence type="ECO:0000313" key="23">
    <source>
        <dbReference type="EMBL" id="OCB86844.1"/>
    </source>
</evidence>
<evidence type="ECO:0000256" key="1">
    <source>
        <dbReference type="ARBA" id="ARBA00004123"/>
    </source>
</evidence>
<dbReference type="GO" id="GO:0016818">
    <property type="term" value="F:hydrolase activity, acting on acid anhydrides, in phosphorus-containing anhydrides"/>
    <property type="evidence" value="ECO:0007669"/>
    <property type="project" value="InterPro"/>
</dbReference>
<evidence type="ECO:0000256" key="17">
    <source>
        <dbReference type="ARBA" id="ARBA00082270"/>
    </source>
</evidence>
<dbReference type="PANTHER" id="PTHR45626:SF17">
    <property type="entry name" value="HELICASE-LIKE TRANSCRIPTION FACTOR"/>
    <property type="match status" value="1"/>
</dbReference>
<dbReference type="SMART" id="SM00490">
    <property type="entry name" value="HELICc"/>
    <property type="match status" value="1"/>
</dbReference>
<dbReference type="GO" id="GO:0008270">
    <property type="term" value="F:zinc ion binding"/>
    <property type="evidence" value="ECO:0007669"/>
    <property type="project" value="UniProtKB-KW"/>
</dbReference>
<dbReference type="PROSITE" id="PS51192">
    <property type="entry name" value="HELICASE_ATP_BIND_1"/>
    <property type="match status" value="1"/>
</dbReference>
<dbReference type="InterPro" id="IPR014905">
    <property type="entry name" value="HIRAN"/>
</dbReference>
<dbReference type="Pfam" id="PF08797">
    <property type="entry name" value="HIRAN"/>
    <property type="match status" value="1"/>
</dbReference>